<dbReference type="Proteomes" id="UP000626092">
    <property type="component" value="Unassembled WGS sequence"/>
</dbReference>
<organism evidence="2 3">
    <name type="scientific">Rhododendron simsii</name>
    <name type="common">Sims's rhododendron</name>
    <dbReference type="NCBI Taxonomy" id="118357"/>
    <lineage>
        <taxon>Eukaryota</taxon>
        <taxon>Viridiplantae</taxon>
        <taxon>Streptophyta</taxon>
        <taxon>Embryophyta</taxon>
        <taxon>Tracheophyta</taxon>
        <taxon>Spermatophyta</taxon>
        <taxon>Magnoliopsida</taxon>
        <taxon>eudicotyledons</taxon>
        <taxon>Gunneridae</taxon>
        <taxon>Pentapetalae</taxon>
        <taxon>asterids</taxon>
        <taxon>Ericales</taxon>
        <taxon>Ericaceae</taxon>
        <taxon>Ericoideae</taxon>
        <taxon>Rhodoreae</taxon>
        <taxon>Rhododendron</taxon>
    </lineage>
</organism>
<dbReference type="EMBL" id="WJXA01000012">
    <property type="protein sequence ID" value="KAF7124841.1"/>
    <property type="molecule type" value="Genomic_DNA"/>
</dbReference>
<dbReference type="AlphaFoldDB" id="A0A834GA76"/>
<evidence type="ECO:0000256" key="1">
    <source>
        <dbReference type="SAM" id="MobiDB-lite"/>
    </source>
</evidence>
<feature type="region of interest" description="Disordered" evidence="1">
    <location>
        <begin position="1"/>
        <end position="25"/>
    </location>
</feature>
<gene>
    <name evidence="2" type="ORF">RHSIM_Rhsim12G0087700</name>
</gene>
<reference evidence="2" key="1">
    <citation type="submission" date="2019-11" db="EMBL/GenBank/DDBJ databases">
        <authorList>
            <person name="Liu Y."/>
            <person name="Hou J."/>
            <person name="Li T.-Q."/>
            <person name="Guan C.-H."/>
            <person name="Wu X."/>
            <person name="Wu H.-Z."/>
            <person name="Ling F."/>
            <person name="Zhang R."/>
            <person name="Shi X.-G."/>
            <person name="Ren J.-P."/>
            <person name="Chen E.-F."/>
            <person name="Sun J.-M."/>
        </authorList>
    </citation>
    <scope>NUCLEOTIDE SEQUENCE</scope>
    <source>
        <strain evidence="2">Adult_tree_wgs_1</strain>
        <tissue evidence="2">Leaves</tissue>
    </source>
</reference>
<keyword evidence="3" id="KW-1185">Reference proteome</keyword>
<comment type="caution">
    <text evidence="2">The sequence shown here is derived from an EMBL/GenBank/DDBJ whole genome shotgun (WGS) entry which is preliminary data.</text>
</comment>
<proteinExistence type="predicted"/>
<evidence type="ECO:0000313" key="3">
    <source>
        <dbReference type="Proteomes" id="UP000626092"/>
    </source>
</evidence>
<evidence type="ECO:0000313" key="2">
    <source>
        <dbReference type="EMBL" id="KAF7124841.1"/>
    </source>
</evidence>
<accession>A0A834GA76</accession>
<protein>
    <submittedName>
        <fullName evidence="2">Uncharacterized protein</fullName>
    </submittedName>
</protein>
<name>A0A834GA76_RHOSS</name>
<sequence>MKTGKKQGDYQLGNSHIKPGGNGKSLSGMSVALNGENRLKDVANDKGASLASISTGKCGMICAELEDHTEVQALVVMGDSSKKTANVGAKTPGAGKRGRNPRVLDLGHVVCESLSYVVGSLCSFNSASFRCGQGDVVDLATAGSKVADPATVAPANKVWVMKTGKKQGDYQLGNSHIKPGGNGKSLSGMSVALNGENRLKDVANDKGASLASISTGKCGMICAELEDHTEVQALVVMGDSSKKTANVGAKTPGAGKRGRNPRVLDLGHVVCESLSYVVGSLCSFNSASFRKILAFLSFHMEYVAAAMEIVYVILE</sequence>
<dbReference type="OrthoDB" id="1699656at2759"/>